<gene>
    <name evidence="1" type="ORF">AVEN_94446_1</name>
</gene>
<dbReference type="EMBL" id="BGPR01001175">
    <property type="protein sequence ID" value="GBM47339.1"/>
    <property type="molecule type" value="Genomic_DNA"/>
</dbReference>
<dbReference type="Proteomes" id="UP000499080">
    <property type="component" value="Unassembled WGS sequence"/>
</dbReference>
<protein>
    <submittedName>
        <fullName evidence="1">Uncharacterized protein</fullName>
    </submittedName>
</protein>
<evidence type="ECO:0000313" key="2">
    <source>
        <dbReference type="Proteomes" id="UP000499080"/>
    </source>
</evidence>
<name>A0A4Y2G425_ARAVE</name>
<accession>A0A4Y2G425</accession>
<dbReference type="AlphaFoldDB" id="A0A4Y2G425"/>
<keyword evidence="2" id="KW-1185">Reference proteome</keyword>
<sequence>MIRLERTLLPCHHTDSQREFSSIVCSCRHTDNQKEFSSLVCPRHNTDSQRECSSLVCPRHNTDRQRESSSLECPLSYASTTESISFNRLDPKFDGAVQCWCQDLVTNFTCPVRYHVHRQRKRQNSKNGFFRTQVSLKRVDSSKFSRSNFFDDYNIS</sequence>
<comment type="caution">
    <text evidence="1">The sequence shown here is derived from an EMBL/GenBank/DDBJ whole genome shotgun (WGS) entry which is preliminary data.</text>
</comment>
<reference evidence="1 2" key="1">
    <citation type="journal article" date="2019" name="Sci. Rep.">
        <title>Orb-weaving spider Araneus ventricosus genome elucidates the spidroin gene catalogue.</title>
        <authorList>
            <person name="Kono N."/>
            <person name="Nakamura H."/>
            <person name="Ohtoshi R."/>
            <person name="Moran D.A.P."/>
            <person name="Shinohara A."/>
            <person name="Yoshida Y."/>
            <person name="Fujiwara M."/>
            <person name="Mori M."/>
            <person name="Tomita M."/>
            <person name="Arakawa K."/>
        </authorList>
    </citation>
    <scope>NUCLEOTIDE SEQUENCE [LARGE SCALE GENOMIC DNA]</scope>
</reference>
<evidence type="ECO:0000313" key="1">
    <source>
        <dbReference type="EMBL" id="GBM47339.1"/>
    </source>
</evidence>
<proteinExistence type="predicted"/>
<organism evidence="1 2">
    <name type="scientific">Araneus ventricosus</name>
    <name type="common">Orbweaver spider</name>
    <name type="synonym">Epeira ventricosa</name>
    <dbReference type="NCBI Taxonomy" id="182803"/>
    <lineage>
        <taxon>Eukaryota</taxon>
        <taxon>Metazoa</taxon>
        <taxon>Ecdysozoa</taxon>
        <taxon>Arthropoda</taxon>
        <taxon>Chelicerata</taxon>
        <taxon>Arachnida</taxon>
        <taxon>Araneae</taxon>
        <taxon>Araneomorphae</taxon>
        <taxon>Entelegynae</taxon>
        <taxon>Araneoidea</taxon>
        <taxon>Araneidae</taxon>
        <taxon>Araneus</taxon>
    </lineage>
</organism>